<evidence type="ECO:0000313" key="3">
    <source>
        <dbReference type="Proteomes" id="UP000075357"/>
    </source>
</evidence>
<dbReference type="Pfam" id="PF13602">
    <property type="entry name" value="ADH_zinc_N_2"/>
    <property type="match status" value="1"/>
</dbReference>
<dbReference type="InterPro" id="IPR013154">
    <property type="entry name" value="ADH-like_N"/>
</dbReference>
<dbReference type="SUPFAM" id="SSF51735">
    <property type="entry name" value="NAD(P)-binding Rossmann-fold domains"/>
    <property type="match status" value="1"/>
</dbReference>
<dbReference type="SUPFAM" id="SSF50129">
    <property type="entry name" value="GroES-like"/>
    <property type="match status" value="1"/>
</dbReference>
<evidence type="ECO:0000259" key="1">
    <source>
        <dbReference type="SMART" id="SM00829"/>
    </source>
</evidence>
<dbReference type="GO" id="GO:0016491">
    <property type="term" value="F:oxidoreductase activity"/>
    <property type="evidence" value="ECO:0007669"/>
    <property type="project" value="InterPro"/>
</dbReference>
<dbReference type="PANTHER" id="PTHR44013">
    <property type="entry name" value="ZINC-TYPE ALCOHOL DEHYDROGENASE-LIKE PROTEIN C16A3.02C"/>
    <property type="match status" value="1"/>
</dbReference>
<comment type="caution">
    <text evidence="2">The sequence shown here is derived from an EMBL/GenBank/DDBJ whole genome shotgun (WGS) entry which is preliminary data.</text>
</comment>
<reference evidence="2 3" key="1">
    <citation type="submission" date="2016-01" db="EMBL/GenBank/DDBJ databases">
        <title>Draft genome sequences of Microbacterium laevaniformans LCDC 91-0039 and the type strain of Microbacterium hominis LCDC 84-209.</title>
        <authorList>
            <person name="Bernier A.-M."/>
            <person name="Bernard K."/>
        </authorList>
    </citation>
    <scope>NUCLEOTIDE SEQUENCE [LARGE SCALE GENOMIC DNA]</scope>
    <source>
        <strain evidence="2 3">LCDC 91-0039</strain>
    </source>
</reference>
<dbReference type="Proteomes" id="UP000075357">
    <property type="component" value="Unassembled WGS sequence"/>
</dbReference>
<dbReference type="GO" id="GO:0050111">
    <property type="term" value="F:mycocerosate synthase activity"/>
    <property type="evidence" value="ECO:0007669"/>
    <property type="project" value="UniProtKB-EC"/>
</dbReference>
<dbReference type="InterPro" id="IPR020843">
    <property type="entry name" value="ER"/>
</dbReference>
<dbReference type="Gene3D" id="3.90.180.10">
    <property type="entry name" value="Medium-chain alcohol dehydrogenases, catalytic domain"/>
    <property type="match status" value="1"/>
</dbReference>
<evidence type="ECO:0000313" key="2">
    <source>
        <dbReference type="EMBL" id="KXZ61327.1"/>
    </source>
</evidence>
<keyword evidence="2" id="KW-0012">Acyltransferase</keyword>
<dbReference type="EMBL" id="LRAD01000020">
    <property type="protein sequence ID" value="KXZ61327.1"/>
    <property type="molecule type" value="Genomic_DNA"/>
</dbReference>
<dbReference type="STRING" id="36807.Mlaev_00751"/>
<dbReference type="PANTHER" id="PTHR44013:SF1">
    <property type="entry name" value="ZINC-TYPE ALCOHOL DEHYDROGENASE-LIKE PROTEIN C16A3.02C"/>
    <property type="match status" value="1"/>
</dbReference>
<dbReference type="Pfam" id="PF08240">
    <property type="entry name" value="ADH_N"/>
    <property type="match status" value="1"/>
</dbReference>
<sequence>MRAVVRHEYGDTSVLRVEEVDNPAPEPGRVVVEVAAAGVNMAEWHVMSGEPTMMRLGTGLRRPKRPGLGQDVAGTVASVGPGVESFAVGDRVFGSARASWATLATASADLLQRMPPETSFEQAAAVPMSGYTALQALRTLGTLAGKTIAITGAGGGVGSYAVQLAAKRGAHVTAVCSASKASFVRGLGARDVIDYASTDPTAGGQRFDAVLDFAGGLPLAAWRRATIPGGTLVLGGSERGGRVLGPLDRSLRAPFTRGIKIITLMAAARGDDIAELAASLSSGELRSTHSQTYTFDHAADAVDALRGSVHAGKIVLTP</sequence>
<dbReference type="EC" id="2.3.1.111" evidence="2"/>
<keyword evidence="3" id="KW-1185">Reference proteome</keyword>
<feature type="domain" description="Enoyl reductase (ER)" evidence="1">
    <location>
        <begin position="10"/>
        <end position="316"/>
    </location>
</feature>
<dbReference type="CDD" id="cd08267">
    <property type="entry name" value="MDR1"/>
    <property type="match status" value="1"/>
</dbReference>
<protein>
    <submittedName>
        <fullName evidence="2">Mycocerosic acid synthase</fullName>
        <ecNumber evidence="2">2.3.1.111</ecNumber>
    </submittedName>
</protein>
<proteinExistence type="predicted"/>
<dbReference type="AlphaFoldDB" id="A0A150HGS1"/>
<dbReference type="SMART" id="SM00829">
    <property type="entry name" value="PKS_ER"/>
    <property type="match status" value="1"/>
</dbReference>
<gene>
    <name evidence="2" type="primary">mas</name>
    <name evidence="2" type="ORF">Mlaev_00751</name>
</gene>
<organism evidence="2 3">
    <name type="scientific">Microbacterium laevaniformans</name>
    <dbReference type="NCBI Taxonomy" id="36807"/>
    <lineage>
        <taxon>Bacteria</taxon>
        <taxon>Bacillati</taxon>
        <taxon>Actinomycetota</taxon>
        <taxon>Actinomycetes</taxon>
        <taxon>Micrococcales</taxon>
        <taxon>Microbacteriaceae</taxon>
        <taxon>Microbacterium</taxon>
    </lineage>
</organism>
<name>A0A150HGS1_9MICO</name>
<dbReference type="Gene3D" id="3.40.50.720">
    <property type="entry name" value="NAD(P)-binding Rossmann-like Domain"/>
    <property type="match status" value="1"/>
</dbReference>
<dbReference type="PATRIC" id="fig|36807.3.peg.774"/>
<keyword evidence="2" id="KW-0808">Transferase</keyword>
<dbReference type="InterPro" id="IPR011032">
    <property type="entry name" value="GroES-like_sf"/>
</dbReference>
<dbReference type="InterPro" id="IPR036291">
    <property type="entry name" value="NAD(P)-bd_dom_sf"/>
</dbReference>
<accession>A0A150HGS1</accession>
<dbReference type="InterPro" id="IPR052733">
    <property type="entry name" value="Chloroplast_QOR"/>
</dbReference>